<dbReference type="Pfam" id="PF00046">
    <property type="entry name" value="Homeodomain"/>
    <property type="match status" value="1"/>
</dbReference>
<proteinExistence type="inferred from homology"/>
<evidence type="ECO:0000256" key="7">
    <source>
        <dbReference type="ARBA" id="ARBA00023242"/>
    </source>
</evidence>
<evidence type="ECO:0000256" key="3">
    <source>
        <dbReference type="ARBA" id="ARBA00023015"/>
    </source>
</evidence>
<dbReference type="PANTHER" id="PTHR45714">
    <property type="entry name" value="HOMEOBOX-LEUCINE ZIPPER PROTEIN HAT14"/>
    <property type="match status" value="1"/>
</dbReference>
<dbReference type="InterPro" id="IPR006712">
    <property type="entry name" value="HD-ZIP_N"/>
</dbReference>
<dbReference type="InterPro" id="IPR050762">
    <property type="entry name" value="HD-ZIP_Homeobox_LZ_Class_II"/>
</dbReference>
<name>A0AAW2R0A3_SESRA</name>
<sequence>MVEKDDGLGLSLSLKCLENQSSNPPPSPSAAPFPLNLFGCPLPNFMMQRKSSSTDAFHESTADRNAEMRSLFRGVDVNLAITAADVCDEELMVSSPNSTVSSVSGKRSERGENDGERDSSSLEIDDSDGGDAAGRKKLRLCREQAAVLEESFREHNTLNPKQKMALAKHLNLTSRQVEVWFQNRRARTKFKQTEVDCEYLRRYCENLTEENRRLQKEVNELRTLKLSPQFYTNTSPPTTLTMCPQCKRVAIPSSSSSTKHHIYTLPQPVAESAIPATTTATTGHWHYDLMGCNRSTSTTRCQPWKIIIPHKSKGRMVTSFSWLM</sequence>
<keyword evidence="6" id="KW-0804">Transcription</keyword>
<keyword evidence="3" id="KW-0805">Transcription regulation</keyword>
<dbReference type="InterPro" id="IPR003106">
    <property type="entry name" value="Leu_zip_homeo"/>
</dbReference>
<gene>
    <name evidence="13" type="ORF">Sradi_3261900</name>
</gene>
<reference evidence="13" key="2">
    <citation type="journal article" date="2024" name="Plant">
        <title>Genomic evolution and insights into agronomic trait innovations of Sesamum species.</title>
        <authorList>
            <person name="Miao H."/>
            <person name="Wang L."/>
            <person name="Qu L."/>
            <person name="Liu H."/>
            <person name="Sun Y."/>
            <person name="Le M."/>
            <person name="Wang Q."/>
            <person name="Wei S."/>
            <person name="Zheng Y."/>
            <person name="Lin W."/>
            <person name="Duan Y."/>
            <person name="Cao H."/>
            <person name="Xiong S."/>
            <person name="Wang X."/>
            <person name="Wei L."/>
            <person name="Li C."/>
            <person name="Ma Q."/>
            <person name="Ju M."/>
            <person name="Zhao R."/>
            <person name="Li G."/>
            <person name="Mu C."/>
            <person name="Tian Q."/>
            <person name="Mei H."/>
            <person name="Zhang T."/>
            <person name="Gao T."/>
            <person name="Zhang H."/>
        </authorList>
    </citation>
    <scope>NUCLEOTIDE SEQUENCE</scope>
    <source>
        <strain evidence="13">G02</strain>
    </source>
</reference>
<accession>A0AAW2R0A3</accession>
<keyword evidence="4 8" id="KW-0238">DNA-binding</keyword>
<feature type="compositionally biased region" description="Low complexity" evidence="11">
    <location>
        <begin position="94"/>
        <end position="104"/>
    </location>
</feature>
<dbReference type="Pfam" id="PF02183">
    <property type="entry name" value="HALZ"/>
    <property type="match status" value="1"/>
</dbReference>
<feature type="coiled-coil region" evidence="10">
    <location>
        <begin position="197"/>
        <end position="227"/>
    </location>
</feature>
<dbReference type="SUPFAM" id="SSF46689">
    <property type="entry name" value="Homeodomain-like"/>
    <property type="match status" value="1"/>
</dbReference>
<evidence type="ECO:0000256" key="9">
    <source>
        <dbReference type="RuleBase" id="RU000682"/>
    </source>
</evidence>
<dbReference type="GO" id="GO:0043565">
    <property type="term" value="F:sequence-specific DNA binding"/>
    <property type="evidence" value="ECO:0007669"/>
    <property type="project" value="InterPro"/>
</dbReference>
<dbReference type="GO" id="GO:0000981">
    <property type="term" value="F:DNA-binding transcription factor activity, RNA polymerase II-specific"/>
    <property type="evidence" value="ECO:0007669"/>
    <property type="project" value="InterPro"/>
</dbReference>
<keyword evidence="10" id="KW-0175">Coiled coil</keyword>
<keyword evidence="7 8" id="KW-0539">Nucleus</keyword>
<evidence type="ECO:0000256" key="11">
    <source>
        <dbReference type="SAM" id="MobiDB-lite"/>
    </source>
</evidence>
<dbReference type="CDD" id="cd00086">
    <property type="entry name" value="homeodomain"/>
    <property type="match status" value="1"/>
</dbReference>
<dbReference type="PROSITE" id="PS00027">
    <property type="entry name" value="HOMEOBOX_1"/>
    <property type="match status" value="1"/>
</dbReference>
<comment type="subcellular location">
    <subcellularLocation>
        <location evidence="1 8 9">Nucleus</location>
    </subcellularLocation>
</comment>
<dbReference type="Gene3D" id="1.10.10.60">
    <property type="entry name" value="Homeodomain-like"/>
    <property type="match status" value="1"/>
</dbReference>
<evidence type="ECO:0000256" key="2">
    <source>
        <dbReference type="ARBA" id="ARBA00006074"/>
    </source>
</evidence>
<reference evidence="13" key="1">
    <citation type="submission" date="2020-06" db="EMBL/GenBank/DDBJ databases">
        <authorList>
            <person name="Li T."/>
            <person name="Hu X."/>
            <person name="Zhang T."/>
            <person name="Song X."/>
            <person name="Zhang H."/>
            <person name="Dai N."/>
            <person name="Sheng W."/>
            <person name="Hou X."/>
            <person name="Wei L."/>
        </authorList>
    </citation>
    <scope>NUCLEOTIDE SEQUENCE</scope>
    <source>
        <strain evidence="13">G02</strain>
        <tissue evidence="13">Leaf</tissue>
    </source>
</reference>
<organism evidence="13">
    <name type="scientific">Sesamum radiatum</name>
    <name type="common">Black benniseed</name>
    <dbReference type="NCBI Taxonomy" id="300843"/>
    <lineage>
        <taxon>Eukaryota</taxon>
        <taxon>Viridiplantae</taxon>
        <taxon>Streptophyta</taxon>
        <taxon>Embryophyta</taxon>
        <taxon>Tracheophyta</taxon>
        <taxon>Spermatophyta</taxon>
        <taxon>Magnoliopsida</taxon>
        <taxon>eudicotyledons</taxon>
        <taxon>Gunneridae</taxon>
        <taxon>Pentapetalae</taxon>
        <taxon>asterids</taxon>
        <taxon>lamiids</taxon>
        <taxon>Lamiales</taxon>
        <taxon>Pedaliaceae</taxon>
        <taxon>Sesamum</taxon>
    </lineage>
</organism>
<protein>
    <submittedName>
        <fullName evidence="13">Homeobox-leucine zipper protein HAT3</fullName>
    </submittedName>
</protein>
<feature type="domain" description="Homeobox" evidence="12">
    <location>
        <begin position="131"/>
        <end position="191"/>
    </location>
</feature>
<dbReference type="GO" id="GO:0005634">
    <property type="term" value="C:nucleus"/>
    <property type="evidence" value="ECO:0007669"/>
    <property type="project" value="UniProtKB-SubCell"/>
</dbReference>
<dbReference type="PROSITE" id="PS50071">
    <property type="entry name" value="HOMEOBOX_2"/>
    <property type="match status" value="1"/>
</dbReference>
<feature type="compositionally biased region" description="Basic and acidic residues" evidence="11">
    <location>
        <begin position="106"/>
        <end position="120"/>
    </location>
</feature>
<dbReference type="Pfam" id="PF04618">
    <property type="entry name" value="HD-ZIP_N"/>
    <property type="match status" value="1"/>
</dbReference>
<evidence type="ECO:0000256" key="8">
    <source>
        <dbReference type="PROSITE-ProRule" id="PRU00108"/>
    </source>
</evidence>
<dbReference type="InterPro" id="IPR017970">
    <property type="entry name" value="Homeobox_CS"/>
</dbReference>
<feature type="DNA-binding region" description="Homeobox" evidence="8">
    <location>
        <begin position="133"/>
        <end position="192"/>
    </location>
</feature>
<feature type="region of interest" description="Disordered" evidence="11">
    <location>
        <begin position="94"/>
        <end position="133"/>
    </location>
</feature>
<dbReference type="SMART" id="SM00389">
    <property type="entry name" value="HOX"/>
    <property type="match status" value="1"/>
</dbReference>
<evidence type="ECO:0000256" key="6">
    <source>
        <dbReference type="ARBA" id="ARBA00023163"/>
    </source>
</evidence>
<evidence type="ECO:0000256" key="5">
    <source>
        <dbReference type="ARBA" id="ARBA00023155"/>
    </source>
</evidence>
<dbReference type="SMART" id="SM00340">
    <property type="entry name" value="HALZ"/>
    <property type="match status" value="1"/>
</dbReference>
<evidence type="ECO:0000256" key="4">
    <source>
        <dbReference type="ARBA" id="ARBA00023125"/>
    </source>
</evidence>
<dbReference type="EMBL" id="JACGWJ010000014">
    <property type="protein sequence ID" value="KAL0373462.1"/>
    <property type="molecule type" value="Genomic_DNA"/>
</dbReference>
<keyword evidence="5 8" id="KW-0371">Homeobox</keyword>
<comment type="caution">
    <text evidence="13">The sequence shown here is derived from an EMBL/GenBank/DDBJ whole genome shotgun (WGS) entry which is preliminary data.</text>
</comment>
<dbReference type="InterPro" id="IPR009057">
    <property type="entry name" value="Homeodomain-like_sf"/>
</dbReference>
<comment type="similarity">
    <text evidence="2">Belongs to the HD-ZIP homeobox family. Class II subfamily.</text>
</comment>
<evidence type="ECO:0000256" key="1">
    <source>
        <dbReference type="ARBA" id="ARBA00004123"/>
    </source>
</evidence>
<dbReference type="InterPro" id="IPR001356">
    <property type="entry name" value="HD"/>
</dbReference>
<dbReference type="PANTHER" id="PTHR45714:SF11">
    <property type="entry name" value="HOMEOBOX-LEUCINE ZIPPER PROTEIN HAT3"/>
    <property type="match status" value="1"/>
</dbReference>
<evidence type="ECO:0000256" key="10">
    <source>
        <dbReference type="SAM" id="Coils"/>
    </source>
</evidence>
<dbReference type="AlphaFoldDB" id="A0AAW2R0A3"/>
<evidence type="ECO:0000313" key="13">
    <source>
        <dbReference type="EMBL" id="KAL0373462.1"/>
    </source>
</evidence>
<evidence type="ECO:0000259" key="12">
    <source>
        <dbReference type="PROSITE" id="PS50071"/>
    </source>
</evidence>
<dbReference type="FunFam" id="1.10.10.60:FF:000577">
    <property type="entry name" value="Homeobox-leucine zipper protein 18"/>
    <property type="match status" value="1"/>
</dbReference>